<accession>A0A7L1RNJ4</accession>
<reference evidence="2" key="1">
    <citation type="submission" date="2019-09" db="EMBL/GenBank/DDBJ databases">
        <title>Bird 10,000 Genomes (B10K) Project - Family phase.</title>
        <authorList>
            <person name="Zhang G."/>
        </authorList>
    </citation>
    <scope>NUCLEOTIDE SEQUENCE [LARGE SCALE GENOMIC DNA]</scope>
</reference>
<evidence type="ECO:0000313" key="1">
    <source>
        <dbReference type="EMBL" id="NXO37599.1"/>
    </source>
</evidence>
<dbReference type="SUPFAM" id="SSF55770">
    <property type="entry name" value="Profilin (actin-binding protein)"/>
    <property type="match status" value="1"/>
</dbReference>
<sequence length="117" mass="13134">MDYWKYSISSILVERDIEDEAVVSLFDNGHVWAIKPEQFLTFTSRITNQDWKTFLLVGITIACKNYGGICGNLLVDDNNVLDAISKGSDRRSIPTGMTPKILIFLISKKGVHGEILN</sequence>
<dbReference type="GO" id="GO:0030833">
    <property type="term" value="P:regulation of actin filament polymerization"/>
    <property type="evidence" value="ECO:0007669"/>
    <property type="project" value="TreeGrafter"/>
</dbReference>
<dbReference type="AlphaFoldDB" id="A0A7L1RNJ4"/>
<feature type="non-terminal residue" evidence="1">
    <location>
        <position position="1"/>
    </location>
</feature>
<dbReference type="PANTHER" id="PTHR13936">
    <property type="entry name" value="PROFILIN"/>
    <property type="match status" value="1"/>
</dbReference>
<dbReference type="Proteomes" id="UP000572057">
    <property type="component" value="Unassembled WGS sequence"/>
</dbReference>
<organism evidence="1 2">
    <name type="scientific">Helopsaltes ochotensis</name>
    <name type="common">Middendorff's grasshopper-warbler</name>
    <dbReference type="NCBI Taxonomy" id="3150915"/>
    <lineage>
        <taxon>Eukaryota</taxon>
        <taxon>Metazoa</taxon>
        <taxon>Chordata</taxon>
        <taxon>Craniata</taxon>
        <taxon>Vertebrata</taxon>
        <taxon>Euteleostomi</taxon>
        <taxon>Archelosauria</taxon>
        <taxon>Archosauria</taxon>
        <taxon>Dinosauria</taxon>
        <taxon>Saurischia</taxon>
        <taxon>Theropoda</taxon>
        <taxon>Coelurosauria</taxon>
        <taxon>Aves</taxon>
        <taxon>Neognathae</taxon>
        <taxon>Neoaves</taxon>
        <taxon>Telluraves</taxon>
        <taxon>Australaves</taxon>
        <taxon>Passeriformes</taxon>
        <taxon>Sylvioidea</taxon>
        <taxon>Locustellidae</taxon>
        <taxon>Helopsaltes</taxon>
    </lineage>
</organism>
<dbReference type="GO" id="GO:0003779">
    <property type="term" value="F:actin binding"/>
    <property type="evidence" value="ECO:0007669"/>
    <property type="project" value="TreeGrafter"/>
</dbReference>
<gene>
    <name evidence="1" type="primary">Pfn3</name>
    <name evidence="1" type="ORF">LOCOCH_R05556</name>
</gene>
<keyword evidence="2" id="KW-1185">Reference proteome</keyword>
<dbReference type="GO" id="GO:0032233">
    <property type="term" value="P:positive regulation of actin filament bundle assembly"/>
    <property type="evidence" value="ECO:0007669"/>
    <property type="project" value="TreeGrafter"/>
</dbReference>
<dbReference type="OrthoDB" id="9217727at2759"/>
<proteinExistence type="predicted"/>
<feature type="non-terminal residue" evidence="1">
    <location>
        <position position="117"/>
    </location>
</feature>
<dbReference type="GO" id="GO:0005737">
    <property type="term" value="C:cytoplasm"/>
    <property type="evidence" value="ECO:0007669"/>
    <property type="project" value="TreeGrafter"/>
</dbReference>
<dbReference type="EMBL" id="VXBM01000239">
    <property type="protein sequence ID" value="NXO37599.1"/>
    <property type="molecule type" value="Genomic_DNA"/>
</dbReference>
<dbReference type="Gene3D" id="3.30.450.30">
    <property type="entry name" value="Dynein light chain 2a, cytoplasmic"/>
    <property type="match status" value="1"/>
</dbReference>
<name>A0A7L1RNJ4_9PASS</name>
<comment type="caution">
    <text evidence="1">The sequence shown here is derived from an EMBL/GenBank/DDBJ whole genome shotgun (WGS) entry which is preliminary data.</text>
</comment>
<dbReference type="InterPro" id="IPR036140">
    <property type="entry name" value="PFN_sf"/>
</dbReference>
<protein>
    <submittedName>
        <fullName evidence="1">PROF3 protein</fullName>
    </submittedName>
</protein>
<dbReference type="PANTHER" id="PTHR13936:SF2">
    <property type="entry name" value="PROFILIN-3"/>
    <property type="match status" value="1"/>
</dbReference>
<evidence type="ECO:0000313" key="2">
    <source>
        <dbReference type="Proteomes" id="UP000572057"/>
    </source>
</evidence>